<dbReference type="CDD" id="cd05936">
    <property type="entry name" value="FC-FACS_FadD_like"/>
    <property type="match status" value="1"/>
</dbReference>
<dbReference type="InterPro" id="IPR000873">
    <property type="entry name" value="AMP-dep_synth/lig_dom"/>
</dbReference>
<evidence type="ECO:0000313" key="17">
    <source>
        <dbReference type="EMBL" id="TCS98264.1"/>
    </source>
</evidence>
<dbReference type="EC" id="6.2.1.3" evidence="12"/>
<protein>
    <recommendedName>
        <fullName evidence="13">Long-chain-fatty-acid--CoA ligase</fullName>
        <ecNumber evidence="12">6.2.1.3</ecNumber>
    </recommendedName>
    <alternativeName>
        <fullName evidence="14">Long-chain acyl-CoA synthetase</fullName>
    </alternativeName>
</protein>
<evidence type="ECO:0000256" key="14">
    <source>
        <dbReference type="ARBA" id="ARBA00042773"/>
    </source>
</evidence>
<evidence type="ECO:0000313" key="18">
    <source>
        <dbReference type="EMBL" id="TSE21773.1"/>
    </source>
</evidence>
<evidence type="ECO:0000256" key="13">
    <source>
        <dbReference type="ARBA" id="ARBA00039545"/>
    </source>
</evidence>
<feature type="domain" description="AMP-dependent synthetase/ligase" evidence="15">
    <location>
        <begin position="43"/>
        <end position="434"/>
    </location>
</feature>
<dbReference type="PANTHER" id="PTHR43767:SF8">
    <property type="entry name" value="LONG-CHAIN-FATTY-ACID--COA LIGASE"/>
    <property type="match status" value="1"/>
</dbReference>
<reference evidence="18 20" key="2">
    <citation type="submission" date="2019-07" db="EMBL/GenBank/DDBJ databases">
        <title>Tepidimonas ignava SPS-1037 draft genome.</title>
        <authorList>
            <person name="Da Costa M.S."/>
            <person name="Froufe H.J.C."/>
            <person name="Egas C."/>
            <person name="Albuquerque L."/>
        </authorList>
    </citation>
    <scope>NUCLEOTIDE SEQUENCE [LARGE SCALE GENOMIC DNA]</scope>
    <source>
        <strain evidence="18 20">SPS-1037</strain>
    </source>
</reference>
<evidence type="ECO:0000259" key="15">
    <source>
        <dbReference type="Pfam" id="PF00501"/>
    </source>
</evidence>
<reference evidence="17 19" key="1">
    <citation type="submission" date="2019-03" db="EMBL/GenBank/DDBJ databases">
        <title>Genomic Encyclopedia of Type Strains, Phase IV (KMG-IV): sequencing the most valuable type-strain genomes for metagenomic binning, comparative biology and taxonomic classification.</title>
        <authorList>
            <person name="Goeker M."/>
        </authorList>
    </citation>
    <scope>NUCLEOTIDE SEQUENCE [LARGE SCALE GENOMIC DNA]</scope>
    <source>
        <strain evidence="17 19">DSM 12034</strain>
    </source>
</reference>
<sequence length="571" mass="62352">MSSASSETRPVTAADKPWLQQYPEGVPATIDASQYPSLVALMEESFAKYAARSAYSFLGKAWTYAQVDELSRALAAYLQGLGLARGERVAVMMPNCIQYPVAVAAILRAGYVLVNVNPLYTARELEHQLKDSGAKAIVIIENFAHTLQQCLAHTPVQHVVLASMGDLLGIKGLIVNAVVRHVKKLVPPFELPQAVRFNAALARGRKGTYRRPEVGPNDVAVLQYTGGTTGVSKGAVLLHRNLIANVLQSEAWEAPARKTIPADEQPTAVCALPLYHIFAFTVNMMLGLRTGGKTILIPNPRDIPAVLKELRQHTFHSFPAVNTLFNALLNHPEFDTVNWRNLRVSLGGGMAVQAAVAKRWLERTGCPICEGYGLSETSPSVCCNPVTVKAFSGTIGVPIPSTEMKCIDDEGNEVPVGTPGEIAIRGPQVMAGYWQRPDETARVMTADGYFRTGDIGVMDERGYFRIVDRKKDMILVSGFNVYPNEVEDVVAQMEGVLECAAVGIADEHSGEAVKLVVVRKDPGLTEEHIREYCAANLTGYKRPKVIEFRTELPKTPVGKILRRELRDKPAS</sequence>
<keyword evidence="9" id="KW-0460">Magnesium</keyword>
<dbReference type="SUPFAM" id="SSF56801">
    <property type="entry name" value="Acetyl-CoA synthetase-like"/>
    <property type="match status" value="1"/>
</dbReference>
<dbReference type="InterPro" id="IPR045851">
    <property type="entry name" value="AMP-bd_C_sf"/>
</dbReference>
<dbReference type="PANTHER" id="PTHR43767">
    <property type="entry name" value="LONG-CHAIN-FATTY-ACID--COA LIGASE"/>
    <property type="match status" value="1"/>
</dbReference>
<dbReference type="Gene3D" id="3.30.300.30">
    <property type="match status" value="1"/>
</dbReference>
<keyword evidence="5 18" id="KW-0436">Ligase</keyword>
<keyword evidence="11" id="KW-0472">Membrane</keyword>
<keyword evidence="7" id="KW-0276">Fatty acid metabolism</keyword>
<evidence type="ECO:0000256" key="6">
    <source>
        <dbReference type="ARBA" id="ARBA00022741"/>
    </source>
</evidence>
<evidence type="ECO:0000256" key="3">
    <source>
        <dbReference type="ARBA" id="ARBA00005005"/>
    </source>
</evidence>
<comment type="cofactor">
    <cofactor evidence="1">
        <name>Mg(2+)</name>
        <dbReference type="ChEBI" id="CHEBI:18420"/>
    </cofactor>
</comment>
<name>A0A4R3LIG6_9BURK</name>
<organism evidence="17 19">
    <name type="scientific">Tepidimonas ignava</name>
    <dbReference type="NCBI Taxonomy" id="114249"/>
    <lineage>
        <taxon>Bacteria</taxon>
        <taxon>Pseudomonadati</taxon>
        <taxon>Pseudomonadota</taxon>
        <taxon>Betaproteobacteria</taxon>
        <taxon>Burkholderiales</taxon>
        <taxon>Tepidimonas</taxon>
    </lineage>
</organism>
<evidence type="ECO:0000256" key="11">
    <source>
        <dbReference type="ARBA" id="ARBA00023136"/>
    </source>
</evidence>
<evidence type="ECO:0000256" key="8">
    <source>
        <dbReference type="ARBA" id="ARBA00022840"/>
    </source>
</evidence>
<dbReference type="OrthoDB" id="9766486at2"/>
<dbReference type="Pfam" id="PF00501">
    <property type="entry name" value="AMP-binding"/>
    <property type="match status" value="1"/>
</dbReference>
<evidence type="ECO:0000256" key="1">
    <source>
        <dbReference type="ARBA" id="ARBA00001946"/>
    </source>
</evidence>
<dbReference type="GO" id="GO:0004467">
    <property type="term" value="F:long-chain fatty acid-CoA ligase activity"/>
    <property type="evidence" value="ECO:0007669"/>
    <property type="project" value="UniProtKB-EC"/>
</dbReference>
<dbReference type="InterPro" id="IPR020845">
    <property type="entry name" value="AMP-binding_CS"/>
</dbReference>
<evidence type="ECO:0000259" key="16">
    <source>
        <dbReference type="Pfam" id="PF13193"/>
    </source>
</evidence>
<keyword evidence="6" id="KW-0547">Nucleotide-binding</keyword>
<evidence type="ECO:0000256" key="5">
    <source>
        <dbReference type="ARBA" id="ARBA00022598"/>
    </source>
</evidence>
<evidence type="ECO:0000256" key="7">
    <source>
        <dbReference type="ARBA" id="ARBA00022832"/>
    </source>
</evidence>
<dbReference type="AlphaFoldDB" id="A0A4R3LIG6"/>
<accession>A0A4R3LIG6</accession>
<keyword evidence="10" id="KW-0443">Lipid metabolism</keyword>
<dbReference type="InterPro" id="IPR042099">
    <property type="entry name" value="ANL_N_sf"/>
</dbReference>
<dbReference type="Proteomes" id="UP000295536">
    <property type="component" value="Unassembled WGS sequence"/>
</dbReference>
<evidence type="ECO:0000313" key="20">
    <source>
        <dbReference type="Proteomes" id="UP000315577"/>
    </source>
</evidence>
<dbReference type="Gene3D" id="3.40.50.12780">
    <property type="entry name" value="N-terminal domain of ligase-like"/>
    <property type="match status" value="1"/>
</dbReference>
<feature type="domain" description="AMP-binding enzyme C-terminal" evidence="16">
    <location>
        <begin position="485"/>
        <end position="559"/>
    </location>
</feature>
<proteinExistence type="inferred from homology"/>
<dbReference type="PROSITE" id="PS00455">
    <property type="entry name" value="AMP_BINDING"/>
    <property type="match status" value="1"/>
</dbReference>
<dbReference type="FunFam" id="3.40.50.12780:FF:000003">
    <property type="entry name" value="Long-chain-fatty-acid--CoA ligase FadD"/>
    <property type="match status" value="1"/>
</dbReference>
<dbReference type="InterPro" id="IPR050237">
    <property type="entry name" value="ATP-dep_AMP-bd_enzyme"/>
</dbReference>
<dbReference type="Proteomes" id="UP000315577">
    <property type="component" value="Unassembled WGS sequence"/>
</dbReference>
<dbReference type="EMBL" id="SMAH01000005">
    <property type="protein sequence ID" value="TCS98264.1"/>
    <property type="molecule type" value="Genomic_DNA"/>
</dbReference>
<evidence type="ECO:0000313" key="19">
    <source>
        <dbReference type="Proteomes" id="UP000295536"/>
    </source>
</evidence>
<comment type="subcellular location">
    <subcellularLocation>
        <location evidence="2">Membrane</location>
        <topology evidence="2">Peripheral membrane protein</topology>
    </subcellularLocation>
</comment>
<evidence type="ECO:0000256" key="4">
    <source>
        <dbReference type="ARBA" id="ARBA00006432"/>
    </source>
</evidence>
<keyword evidence="20" id="KW-1185">Reference proteome</keyword>
<evidence type="ECO:0000256" key="9">
    <source>
        <dbReference type="ARBA" id="ARBA00022842"/>
    </source>
</evidence>
<dbReference type="GO" id="GO:0016020">
    <property type="term" value="C:membrane"/>
    <property type="evidence" value="ECO:0007669"/>
    <property type="project" value="UniProtKB-SubCell"/>
</dbReference>
<dbReference type="FunFam" id="3.30.300.30:FF:000006">
    <property type="entry name" value="Long-chain-fatty-acid--CoA ligase FadD"/>
    <property type="match status" value="1"/>
</dbReference>
<dbReference type="EMBL" id="VJNC01000009">
    <property type="protein sequence ID" value="TSE21773.1"/>
    <property type="molecule type" value="Genomic_DNA"/>
</dbReference>
<evidence type="ECO:0000256" key="2">
    <source>
        <dbReference type="ARBA" id="ARBA00004170"/>
    </source>
</evidence>
<dbReference type="RefSeq" id="WP_132962148.1">
    <property type="nucleotide sequence ID" value="NZ_SMAH01000005.1"/>
</dbReference>
<keyword evidence="8" id="KW-0067">ATP-binding</keyword>
<dbReference type="NCBIfam" id="NF005463">
    <property type="entry name" value="PRK07059.1"/>
    <property type="match status" value="1"/>
</dbReference>
<dbReference type="GO" id="GO:0005524">
    <property type="term" value="F:ATP binding"/>
    <property type="evidence" value="ECO:0007669"/>
    <property type="project" value="UniProtKB-KW"/>
</dbReference>
<evidence type="ECO:0000256" key="12">
    <source>
        <dbReference type="ARBA" id="ARBA00026121"/>
    </source>
</evidence>
<gene>
    <name evidence="18" type="primary">fadD_2</name>
    <name evidence="17" type="ORF">EDC36_10520</name>
    <name evidence="18" type="ORF">Tigna_01500</name>
</gene>
<comment type="pathway">
    <text evidence="3">Lipid metabolism; fatty acid beta-oxidation.</text>
</comment>
<comment type="similarity">
    <text evidence="4">Belongs to the ATP-dependent AMP-binding enzyme family.</text>
</comment>
<dbReference type="Pfam" id="PF13193">
    <property type="entry name" value="AMP-binding_C"/>
    <property type="match status" value="1"/>
</dbReference>
<comment type="caution">
    <text evidence="17">The sequence shown here is derived from an EMBL/GenBank/DDBJ whole genome shotgun (WGS) entry which is preliminary data.</text>
</comment>
<evidence type="ECO:0000256" key="10">
    <source>
        <dbReference type="ARBA" id="ARBA00023098"/>
    </source>
</evidence>
<dbReference type="InterPro" id="IPR025110">
    <property type="entry name" value="AMP-bd_C"/>
</dbReference>